<name>A0ABX2JCA1_9SPHN</name>
<dbReference type="SMART" id="SM00530">
    <property type="entry name" value="HTH_XRE"/>
    <property type="match status" value="1"/>
</dbReference>
<dbReference type="InterPro" id="IPR001387">
    <property type="entry name" value="Cro/C1-type_HTH"/>
</dbReference>
<dbReference type="CDD" id="cd00093">
    <property type="entry name" value="HTH_XRE"/>
    <property type="match status" value="1"/>
</dbReference>
<evidence type="ECO:0000313" key="3">
    <source>
        <dbReference type="EMBL" id="NTS63785.1"/>
    </source>
</evidence>
<proteinExistence type="predicted"/>
<dbReference type="PROSITE" id="PS50943">
    <property type="entry name" value="HTH_CROC1"/>
    <property type="match status" value="1"/>
</dbReference>
<reference evidence="3 4" key="1">
    <citation type="submission" date="2020-06" db="EMBL/GenBank/DDBJ databases">
        <title>Sphingomonas hominis sp. nov., a member of the Sphingomonas, isolated from the hair of a 22-year-old girl.</title>
        <authorList>
            <person name="Zhang D.-F."/>
            <person name="Cui X.-W."/>
        </authorList>
    </citation>
    <scope>NUCLEOTIDE SEQUENCE [LARGE SCALE GENOMIC DNA]</scope>
    <source>
        <strain evidence="3 4">HHU CXW</strain>
    </source>
</reference>
<keyword evidence="4" id="KW-1185">Reference proteome</keyword>
<dbReference type="SUPFAM" id="SSF47413">
    <property type="entry name" value="lambda repressor-like DNA-binding domains"/>
    <property type="match status" value="1"/>
</dbReference>
<dbReference type="Gene3D" id="3.30.450.180">
    <property type="match status" value="1"/>
</dbReference>
<dbReference type="InterPro" id="IPR041413">
    <property type="entry name" value="MLTR_LBD"/>
</dbReference>
<dbReference type="PANTHER" id="PTHR35010">
    <property type="entry name" value="BLL4672 PROTEIN-RELATED"/>
    <property type="match status" value="1"/>
</dbReference>
<feature type="domain" description="HTH cro/C1-type" evidence="2">
    <location>
        <begin position="32"/>
        <end position="79"/>
    </location>
</feature>
<dbReference type="Pfam" id="PF13560">
    <property type="entry name" value="HTH_31"/>
    <property type="match status" value="1"/>
</dbReference>
<feature type="region of interest" description="Disordered" evidence="1">
    <location>
        <begin position="1"/>
        <end position="34"/>
    </location>
</feature>
<dbReference type="Gene3D" id="1.10.260.40">
    <property type="entry name" value="lambda repressor-like DNA-binding domains"/>
    <property type="match status" value="1"/>
</dbReference>
<dbReference type="PANTHER" id="PTHR35010:SF3">
    <property type="entry name" value="BLL4873 PROTEIN"/>
    <property type="match status" value="1"/>
</dbReference>
<protein>
    <submittedName>
        <fullName evidence="3">Helix-turn-helix domain-containing protein</fullName>
    </submittedName>
</protein>
<dbReference type="InterPro" id="IPR010982">
    <property type="entry name" value="Lambda_DNA-bd_dom_sf"/>
</dbReference>
<comment type="caution">
    <text evidence="3">The sequence shown here is derived from an EMBL/GenBank/DDBJ whole genome shotgun (WGS) entry which is preliminary data.</text>
</comment>
<dbReference type="EMBL" id="JABULH010000001">
    <property type="protein sequence ID" value="NTS63785.1"/>
    <property type="molecule type" value="Genomic_DNA"/>
</dbReference>
<gene>
    <name evidence="3" type="ORF">HRV97_01250</name>
</gene>
<dbReference type="RefSeq" id="WP_174191887.1">
    <property type="nucleotide sequence ID" value="NZ_JABULH010000001.1"/>
</dbReference>
<dbReference type="Proteomes" id="UP000621447">
    <property type="component" value="Unassembled WGS sequence"/>
</dbReference>
<sequence>MPGNHALGEFLRSRRTRLPPSDAARTRRRTPGLKREEVAQRAGISVEWYVKLEQGRGVSPSPGTVDALARALMLDPAETTHLRALADTAPSRTFDREVVPDLLRALVAGMAEPAYVTGRRFDVLAWNAAASALFGDFAHLADDDRNILHWMLTNPAALTLFGDGWSDEARRVVDLFRVSHDLWRGDPAFTALVARVRAASPSFASWWDDHNIRAPRSGIKRLHHPVLGPVSYAHASFQANDDPSLRLTIYTRA</sequence>
<evidence type="ECO:0000256" key="1">
    <source>
        <dbReference type="SAM" id="MobiDB-lite"/>
    </source>
</evidence>
<evidence type="ECO:0000313" key="4">
    <source>
        <dbReference type="Proteomes" id="UP000621447"/>
    </source>
</evidence>
<accession>A0ABX2JCA1</accession>
<evidence type="ECO:0000259" key="2">
    <source>
        <dbReference type="PROSITE" id="PS50943"/>
    </source>
</evidence>
<dbReference type="Pfam" id="PF17765">
    <property type="entry name" value="MLTR_LBD"/>
    <property type="match status" value="1"/>
</dbReference>
<organism evidence="3 4">
    <name type="scientific">Sphingomonas hominis</name>
    <dbReference type="NCBI Taxonomy" id="2741495"/>
    <lineage>
        <taxon>Bacteria</taxon>
        <taxon>Pseudomonadati</taxon>
        <taxon>Pseudomonadota</taxon>
        <taxon>Alphaproteobacteria</taxon>
        <taxon>Sphingomonadales</taxon>
        <taxon>Sphingomonadaceae</taxon>
        <taxon>Sphingomonas</taxon>
    </lineage>
</organism>